<dbReference type="InterPro" id="IPR029052">
    <property type="entry name" value="Metallo-depent_PP-like"/>
</dbReference>
<dbReference type="Gene3D" id="3.60.21.10">
    <property type="match status" value="1"/>
</dbReference>
<reference evidence="2 3" key="1">
    <citation type="journal article" date="2018" name="Antonie Van Leeuwenhoek">
        <title>Larkinella terrae sp. nov., isolated from soil on Jeju Island, South Korea.</title>
        <authorList>
            <person name="Ten L.N."/>
            <person name="Jeon J."/>
            <person name="Park S.J."/>
            <person name="Park S."/>
            <person name="Lee S.Y."/>
            <person name="Kim M.K."/>
            <person name="Jung H.Y."/>
        </authorList>
    </citation>
    <scope>NUCLEOTIDE SEQUENCE [LARGE SCALE GENOMIC DNA]</scope>
    <source>
        <strain evidence="2 3">KCTC 52001</strain>
    </source>
</reference>
<dbReference type="OrthoDB" id="9808081at2"/>
<sequence length="237" mass="26981">MKIISVSDLHGRGNWLRIDVDCYDKVIFLGDYTDSYDLSDEVILENLQQIIRLKQLHPDKIVLLIGNHDAQYMHFPHYRCSGFRPSMQAALTGLFTEHQSLFQIAYQVESYLFTHAGVSNRWLAHVPKGDLGSKLELNLQSLDQLELAKVMNEMHEDRMLRTALFDVSYLRGGNDEAGGPVWADKRETSTDYLPGWHQIVGHTPVREFTTVGDQTGSITYTDVLQTQEAFYSIETGA</sequence>
<evidence type="ECO:0000259" key="1">
    <source>
        <dbReference type="Pfam" id="PF00149"/>
    </source>
</evidence>
<dbReference type="EMBL" id="WJXZ01000014">
    <property type="protein sequence ID" value="MRS64290.1"/>
    <property type="molecule type" value="Genomic_DNA"/>
</dbReference>
<organism evidence="2 3">
    <name type="scientific">Larkinella terrae</name>
    <dbReference type="NCBI Taxonomy" id="2025311"/>
    <lineage>
        <taxon>Bacteria</taxon>
        <taxon>Pseudomonadati</taxon>
        <taxon>Bacteroidota</taxon>
        <taxon>Cytophagia</taxon>
        <taxon>Cytophagales</taxon>
        <taxon>Spirosomataceae</taxon>
        <taxon>Larkinella</taxon>
    </lineage>
</organism>
<keyword evidence="3" id="KW-1185">Reference proteome</keyword>
<feature type="domain" description="Calcineurin-like phosphoesterase" evidence="1">
    <location>
        <begin position="1"/>
        <end position="162"/>
    </location>
</feature>
<dbReference type="Proteomes" id="UP000441754">
    <property type="component" value="Unassembled WGS sequence"/>
</dbReference>
<accession>A0A7K0ER42</accession>
<dbReference type="Pfam" id="PF00149">
    <property type="entry name" value="Metallophos"/>
    <property type="match status" value="1"/>
</dbReference>
<dbReference type="GO" id="GO:0016787">
    <property type="term" value="F:hydrolase activity"/>
    <property type="evidence" value="ECO:0007669"/>
    <property type="project" value="InterPro"/>
</dbReference>
<dbReference type="RefSeq" id="WP_154177643.1">
    <property type="nucleotide sequence ID" value="NZ_WJXZ01000014.1"/>
</dbReference>
<dbReference type="AlphaFoldDB" id="A0A7K0ER42"/>
<dbReference type="SUPFAM" id="SSF56300">
    <property type="entry name" value="Metallo-dependent phosphatases"/>
    <property type="match status" value="1"/>
</dbReference>
<proteinExistence type="predicted"/>
<protein>
    <submittedName>
        <fullName evidence="2">Metallophosphoesterase</fullName>
    </submittedName>
</protein>
<gene>
    <name evidence="2" type="ORF">GJJ30_23535</name>
</gene>
<evidence type="ECO:0000313" key="2">
    <source>
        <dbReference type="EMBL" id="MRS64290.1"/>
    </source>
</evidence>
<comment type="caution">
    <text evidence="2">The sequence shown here is derived from an EMBL/GenBank/DDBJ whole genome shotgun (WGS) entry which is preliminary data.</text>
</comment>
<evidence type="ECO:0000313" key="3">
    <source>
        <dbReference type="Proteomes" id="UP000441754"/>
    </source>
</evidence>
<dbReference type="InterPro" id="IPR004843">
    <property type="entry name" value="Calcineurin-like_PHP"/>
</dbReference>
<name>A0A7K0ER42_9BACT</name>